<dbReference type="KEGG" id="nte:NEUTE1DRAFT46662"/>
<gene>
    <name evidence="1" type="ORF">NEUTE1DRAFT_46662</name>
</gene>
<dbReference type="AlphaFoldDB" id="F8MU23"/>
<dbReference type="GeneID" id="20828049"/>
<reference evidence="2" key="1">
    <citation type="journal article" date="2011" name="Genetics">
        <title>Massive changes in genome architecture accompany the transition to self-fertility in the filamentous fungus Neurospora tetrasperma.</title>
        <authorList>
            <person name="Ellison C.E."/>
            <person name="Stajich J.E."/>
            <person name="Jacobson D.J."/>
            <person name="Natvig D.O."/>
            <person name="Lapidus A."/>
            <person name="Foster B."/>
            <person name="Aerts A."/>
            <person name="Riley R."/>
            <person name="Lindquist E.A."/>
            <person name="Grigoriev I.V."/>
            <person name="Taylor J.W."/>
        </authorList>
    </citation>
    <scope>NUCLEOTIDE SEQUENCE [LARGE SCALE GENOMIC DNA]</scope>
    <source>
        <strain evidence="2">FGSC 2508 / P0657</strain>
    </source>
</reference>
<dbReference type="Proteomes" id="UP000008065">
    <property type="component" value="Unassembled WGS sequence"/>
</dbReference>
<sequence>VTTSTTEAEFTNLVPTAKVLDWVNSILDDLNINLGLYKINRILYTNSNNARD</sequence>
<feature type="non-terminal residue" evidence="1">
    <location>
        <position position="1"/>
    </location>
</feature>
<dbReference type="EMBL" id="GL891306">
    <property type="protein sequence ID" value="EGO55505.1"/>
    <property type="molecule type" value="Genomic_DNA"/>
</dbReference>
<organism evidence="1 2">
    <name type="scientific">Neurospora tetrasperma (strain FGSC 2508 / ATCC MYA-4615 / P0657)</name>
    <dbReference type="NCBI Taxonomy" id="510951"/>
    <lineage>
        <taxon>Eukaryota</taxon>
        <taxon>Fungi</taxon>
        <taxon>Dikarya</taxon>
        <taxon>Ascomycota</taxon>
        <taxon>Pezizomycotina</taxon>
        <taxon>Sordariomycetes</taxon>
        <taxon>Sordariomycetidae</taxon>
        <taxon>Sordariales</taxon>
        <taxon>Sordariaceae</taxon>
        <taxon>Neurospora</taxon>
    </lineage>
</organism>
<accession>F8MU23</accession>
<proteinExistence type="predicted"/>
<dbReference type="HOGENOM" id="CLU_3093026_0_0_1"/>
<dbReference type="VEuPathDB" id="FungiDB:NEUTE1DRAFT_46662"/>
<protein>
    <submittedName>
        <fullName evidence="1">Uncharacterized protein</fullName>
    </submittedName>
</protein>
<name>F8MU23_NEUT8</name>
<keyword evidence="2" id="KW-1185">Reference proteome</keyword>
<evidence type="ECO:0000313" key="1">
    <source>
        <dbReference type="EMBL" id="EGO55505.1"/>
    </source>
</evidence>
<dbReference type="OrthoDB" id="5151897at2759"/>
<evidence type="ECO:0000313" key="2">
    <source>
        <dbReference type="Proteomes" id="UP000008065"/>
    </source>
</evidence>
<dbReference type="RefSeq" id="XP_009852739.1">
    <property type="nucleotide sequence ID" value="XM_009854437.1"/>
</dbReference>